<protein>
    <submittedName>
        <fullName evidence="1">Uncharacterized protein</fullName>
    </submittedName>
</protein>
<dbReference type="EMBL" id="VSWC01000001">
    <property type="protein sequence ID" value="KAA1120060.1"/>
    <property type="molecule type" value="Genomic_DNA"/>
</dbReference>
<sequence length="149" mass="16991">MLAWTDDSCPWSCLVECATQLSNWLRQAIQKNISLTDPFYNIVLLFRVYITEKSIFLDKCRSDQLALIATRIHHRVEKIMVQGYLLEISSSTATLCDPALPPTTSWSRTSRSTAFFHPSSSSQWCSCSTACWTSWTPSTSRQSLKLQLF</sequence>
<organism evidence="1 2">
    <name type="scientific">Puccinia graminis f. sp. tritici</name>
    <dbReference type="NCBI Taxonomy" id="56615"/>
    <lineage>
        <taxon>Eukaryota</taxon>
        <taxon>Fungi</taxon>
        <taxon>Dikarya</taxon>
        <taxon>Basidiomycota</taxon>
        <taxon>Pucciniomycotina</taxon>
        <taxon>Pucciniomycetes</taxon>
        <taxon>Pucciniales</taxon>
        <taxon>Pucciniaceae</taxon>
        <taxon>Puccinia</taxon>
    </lineage>
</organism>
<dbReference type="Proteomes" id="UP000324748">
    <property type="component" value="Unassembled WGS sequence"/>
</dbReference>
<comment type="caution">
    <text evidence="1">The sequence shown here is derived from an EMBL/GenBank/DDBJ whole genome shotgun (WGS) entry which is preliminary data.</text>
</comment>
<reference evidence="1 2" key="1">
    <citation type="submission" date="2019-05" db="EMBL/GenBank/DDBJ databases">
        <title>Emergence of the Ug99 lineage of the wheat stem rust pathogen through somatic hybridization.</title>
        <authorList>
            <person name="Li F."/>
            <person name="Upadhyaya N.M."/>
            <person name="Sperschneider J."/>
            <person name="Matny O."/>
            <person name="Nguyen-Phuc H."/>
            <person name="Mago R."/>
            <person name="Raley C."/>
            <person name="Miller M.E."/>
            <person name="Silverstein K.A.T."/>
            <person name="Henningsen E."/>
            <person name="Hirsch C.D."/>
            <person name="Visser B."/>
            <person name="Pretorius Z.A."/>
            <person name="Steffenson B.J."/>
            <person name="Schwessinger B."/>
            <person name="Dodds P.N."/>
            <person name="Figueroa M."/>
        </authorList>
    </citation>
    <scope>NUCLEOTIDE SEQUENCE [LARGE SCALE GENOMIC DNA]</scope>
    <source>
        <strain evidence="1">21-0</strain>
    </source>
</reference>
<evidence type="ECO:0000313" key="2">
    <source>
        <dbReference type="Proteomes" id="UP000324748"/>
    </source>
</evidence>
<gene>
    <name evidence="1" type="ORF">PGT21_037096</name>
</gene>
<accession>A0A5B0R3P1</accession>
<name>A0A5B0R3P1_PUCGR</name>
<proteinExistence type="predicted"/>
<evidence type="ECO:0000313" key="1">
    <source>
        <dbReference type="EMBL" id="KAA1120060.1"/>
    </source>
</evidence>
<keyword evidence="2" id="KW-1185">Reference proteome</keyword>
<dbReference type="AlphaFoldDB" id="A0A5B0R3P1"/>